<evidence type="ECO:0000313" key="6">
    <source>
        <dbReference type="EMBL" id="AZG45559.1"/>
    </source>
</evidence>
<dbReference type="CDD" id="cd07139">
    <property type="entry name" value="ALDH_AldA-Rv0768"/>
    <property type="match status" value="1"/>
</dbReference>
<feature type="active site" evidence="3">
    <location>
        <position position="269"/>
    </location>
</feature>
<feature type="domain" description="Aldehyde dehydrogenase" evidence="5">
    <location>
        <begin position="32"/>
        <end position="495"/>
    </location>
</feature>
<keyword evidence="2 4" id="KW-0560">Oxidoreductase</keyword>
<evidence type="ECO:0000313" key="7">
    <source>
        <dbReference type="Proteomes" id="UP000271469"/>
    </source>
</evidence>
<dbReference type="InterPro" id="IPR029510">
    <property type="entry name" value="Ald_DH_CS_GLU"/>
</dbReference>
<dbReference type="EMBL" id="CP033972">
    <property type="protein sequence ID" value="AZG45559.1"/>
    <property type="molecule type" value="Genomic_DNA"/>
</dbReference>
<dbReference type="KEGG" id="gom:D7316_02155"/>
<dbReference type="AlphaFoldDB" id="A0A3G8JM84"/>
<dbReference type="InterPro" id="IPR016162">
    <property type="entry name" value="Ald_DH_N"/>
</dbReference>
<keyword evidence="7" id="KW-1185">Reference proteome</keyword>
<dbReference type="FunFam" id="3.40.605.10:FF:000007">
    <property type="entry name" value="NAD/NADP-dependent betaine aldehyde dehydrogenase"/>
    <property type="match status" value="1"/>
</dbReference>
<name>A0A3G8JM84_9ACTN</name>
<dbReference type="Gene3D" id="3.40.309.10">
    <property type="entry name" value="Aldehyde Dehydrogenase, Chain A, domain 2"/>
    <property type="match status" value="1"/>
</dbReference>
<comment type="similarity">
    <text evidence="1 4">Belongs to the aldehyde dehydrogenase family.</text>
</comment>
<evidence type="ECO:0000256" key="3">
    <source>
        <dbReference type="PROSITE-ProRule" id="PRU10007"/>
    </source>
</evidence>
<dbReference type="InterPro" id="IPR016161">
    <property type="entry name" value="Ald_DH/histidinol_DH"/>
</dbReference>
<gene>
    <name evidence="6" type="primary">geoB_1</name>
    <name evidence="6" type="ORF">D7316_02155</name>
</gene>
<organism evidence="6 7">
    <name type="scientific">Gordonia insulae</name>
    <dbReference type="NCBI Taxonomy" id="2420509"/>
    <lineage>
        <taxon>Bacteria</taxon>
        <taxon>Bacillati</taxon>
        <taxon>Actinomycetota</taxon>
        <taxon>Actinomycetes</taxon>
        <taxon>Mycobacteriales</taxon>
        <taxon>Gordoniaceae</taxon>
        <taxon>Gordonia</taxon>
    </lineage>
</organism>
<dbReference type="GO" id="GO:0034832">
    <property type="term" value="F:geranial dehydrogenase activity"/>
    <property type="evidence" value="ECO:0007669"/>
    <property type="project" value="UniProtKB-EC"/>
</dbReference>
<proteinExistence type="inferred from homology"/>
<protein>
    <submittedName>
        <fullName evidence="6">Geranial dehydrogenase</fullName>
        <ecNumber evidence="6">1.2.1.86</ecNumber>
    </submittedName>
</protein>
<evidence type="ECO:0000256" key="2">
    <source>
        <dbReference type="ARBA" id="ARBA00023002"/>
    </source>
</evidence>
<dbReference type="PANTHER" id="PTHR42804">
    <property type="entry name" value="ALDEHYDE DEHYDROGENASE"/>
    <property type="match status" value="1"/>
</dbReference>
<dbReference type="Gene3D" id="3.40.605.10">
    <property type="entry name" value="Aldehyde Dehydrogenase, Chain A, domain 1"/>
    <property type="match status" value="1"/>
</dbReference>
<evidence type="ECO:0000256" key="1">
    <source>
        <dbReference type="ARBA" id="ARBA00009986"/>
    </source>
</evidence>
<evidence type="ECO:0000259" key="5">
    <source>
        <dbReference type="Pfam" id="PF00171"/>
    </source>
</evidence>
<dbReference type="InterPro" id="IPR016163">
    <property type="entry name" value="Ald_DH_C"/>
</dbReference>
<sequence length="497" mass="51127">MGGRCTLASTLAEKDERLPVYEYEGMYVAGKWSPTSGPRIEVRSPASGVVLGRVSEASTADVGVAVDSARAALDHGPWRNWSPAERAAAISALADAIESRTEVFADLISAEVGSPRKWTPFGQLATALGVYRSCAAIAPDYEFEAKRPSLIGGEVLVRRVPVGVVAAIVPWNAPLFTAALKMAPALAAGCAIVLKPSPEAPLGLSMLSECIEEAGIPAGVVNIVSGGIATGEALVEHPGVDKVSFTGSTGAGKRIGAACARDIRRVTLELGGKSAAIVLDDVVVDAKLIKGLVTGVMANNGQICAAQTRILLPRSRYDEILEPFAAAVAAMRVGDPTERETEVGPVINKAARDRIEAAVSGAIEAGARVVAGGTRPDGLDGGAYVNPTVLADVDNDMAIARDELFGPVAVVIAYDGDDEAVAVANDSEYGLAGAVWSADPVRAADVATRMQTGSVSVNSPAPLDFGSPFGGFKKSGIGREGGPEGIATYLESQSIIL</sequence>
<dbReference type="SUPFAM" id="SSF53720">
    <property type="entry name" value="ALDH-like"/>
    <property type="match status" value="1"/>
</dbReference>
<dbReference type="EC" id="1.2.1.86" evidence="6"/>
<evidence type="ECO:0000256" key="4">
    <source>
        <dbReference type="RuleBase" id="RU003345"/>
    </source>
</evidence>
<dbReference type="Proteomes" id="UP000271469">
    <property type="component" value="Chromosome"/>
</dbReference>
<dbReference type="PANTHER" id="PTHR42804:SF1">
    <property type="entry name" value="ALDEHYDE DEHYDROGENASE-RELATED"/>
    <property type="match status" value="1"/>
</dbReference>
<dbReference type="PROSITE" id="PS00687">
    <property type="entry name" value="ALDEHYDE_DEHYDR_GLU"/>
    <property type="match status" value="1"/>
</dbReference>
<dbReference type="InterPro" id="IPR015590">
    <property type="entry name" value="Aldehyde_DH_dom"/>
</dbReference>
<dbReference type="FunFam" id="3.40.309.10:FF:000009">
    <property type="entry name" value="Aldehyde dehydrogenase A"/>
    <property type="match status" value="1"/>
</dbReference>
<reference evidence="6 7" key="1">
    <citation type="submission" date="2018-11" db="EMBL/GenBank/DDBJ databases">
        <title>Gordonia insulae sp. nov., isolated from an island soil.</title>
        <authorList>
            <person name="Kim Y.S."/>
            <person name="Kim S.B."/>
        </authorList>
    </citation>
    <scope>NUCLEOTIDE SEQUENCE [LARGE SCALE GENOMIC DNA]</scope>
    <source>
        <strain evidence="6 7">MMS17-SY073</strain>
    </source>
</reference>
<accession>A0A3G8JM84</accession>
<dbReference type="Pfam" id="PF00171">
    <property type="entry name" value="Aldedh"/>
    <property type="match status" value="1"/>
</dbReference>